<accession>A0ABW8GIS6</accession>
<organism evidence="3 4">
    <name type="scientific">Methylobacillus methanolivorans</name>
    <dbReference type="NCBI Taxonomy" id="1848927"/>
    <lineage>
        <taxon>Bacteria</taxon>
        <taxon>Pseudomonadati</taxon>
        <taxon>Pseudomonadota</taxon>
        <taxon>Betaproteobacteria</taxon>
        <taxon>Nitrosomonadales</taxon>
        <taxon>Methylophilaceae</taxon>
        <taxon>Methylobacillus</taxon>
    </lineage>
</organism>
<keyword evidence="2" id="KW-1133">Transmembrane helix</keyword>
<gene>
    <name evidence="3" type="ORF">ACIKP9_01375</name>
</gene>
<evidence type="ECO:0000313" key="4">
    <source>
        <dbReference type="Proteomes" id="UP001617669"/>
    </source>
</evidence>
<feature type="region of interest" description="Disordered" evidence="1">
    <location>
        <begin position="1"/>
        <end position="32"/>
    </location>
</feature>
<keyword evidence="2" id="KW-0812">Transmembrane</keyword>
<feature type="transmembrane region" description="Helical" evidence="2">
    <location>
        <begin position="115"/>
        <end position="133"/>
    </location>
</feature>
<comment type="caution">
    <text evidence="3">The sequence shown here is derived from an EMBL/GenBank/DDBJ whole genome shotgun (WGS) entry which is preliminary data.</text>
</comment>
<reference evidence="3 4" key="1">
    <citation type="submission" date="2024-11" db="EMBL/GenBank/DDBJ databases">
        <authorList>
            <person name="Kaparullina E.N."/>
            <person name="Delegan Y.A."/>
            <person name="Doronina N.V."/>
        </authorList>
    </citation>
    <scope>NUCLEOTIDE SEQUENCE [LARGE SCALE GENOMIC DNA]</scope>
    <source>
        <strain evidence="3 4">7sh_L</strain>
    </source>
</reference>
<feature type="compositionally biased region" description="Low complexity" evidence="1">
    <location>
        <begin position="14"/>
        <end position="23"/>
    </location>
</feature>
<dbReference type="Proteomes" id="UP001617669">
    <property type="component" value="Unassembled WGS sequence"/>
</dbReference>
<dbReference type="RefSeq" id="WP_400878295.1">
    <property type="nucleotide sequence ID" value="NZ_JBIWXY010000001.1"/>
</dbReference>
<evidence type="ECO:0000256" key="2">
    <source>
        <dbReference type="SAM" id="Phobius"/>
    </source>
</evidence>
<evidence type="ECO:0000313" key="3">
    <source>
        <dbReference type="EMBL" id="MFJ5444873.1"/>
    </source>
</evidence>
<protein>
    <recommendedName>
        <fullName evidence="5">DUF883 domain-containing protein</fullName>
    </recommendedName>
</protein>
<keyword evidence="2" id="KW-0472">Membrane</keyword>
<evidence type="ECO:0008006" key="5">
    <source>
        <dbReference type="Google" id="ProtNLM"/>
    </source>
</evidence>
<evidence type="ECO:0000256" key="1">
    <source>
        <dbReference type="SAM" id="MobiDB-lite"/>
    </source>
</evidence>
<keyword evidence="4" id="KW-1185">Reference proteome</keyword>
<name>A0ABW8GIS6_9PROT</name>
<sequence>MFNSNTQEIKENAAELAETAQEALSDSAKAGKASVRKIGRKLESKARDSKKEAIALLESLKDVLDPDVHGSTTEHVIEQLTENFSSWSESLDKELSQALKTSRTQSRKWLRKRSLLTLSLAVGAGVLVGYALSKDD</sequence>
<proteinExistence type="predicted"/>
<dbReference type="EMBL" id="JBIWXY010000001">
    <property type="protein sequence ID" value="MFJ5444873.1"/>
    <property type="molecule type" value="Genomic_DNA"/>
</dbReference>